<gene>
    <name evidence="8" type="primary">pheP_1</name>
    <name evidence="8" type="ORF">NCTC9183_02201</name>
</gene>
<feature type="transmembrane region" description="Helical" evidence="6">
    <location>
        <begin position="57"/>
        <end position="80"/>
    </location>
</feature>
<dbReference type="InterPro" id="IPR004840">
    <property type="entry name" value="Amino_acid_permease_CS"/>
</dbReference>
<feature type="transmembrane region" description="Helical" evidence="6">
    <location>
        <begin position="113"/>
        <end position="133"/>
    </location>
</feature>
<dbReference type="GO" id="GO:0016020">
    <property type="term" value="C:membrane"/>
    <property type="evidence" value="ECO:0007669"/>
    <property type="project" value="UniProtKB-SubCell"/>
</dbReference>
<dbReference type="EMBL" id="CABDVL010000003">
    <property type="protein sequence ID" value="VTM52831.1"/>
    <property type="molecule type" value="Genomic_DNA"/>
</dbReference>
<dbReference type="InterPro" id="IPR004841">
    <property type="entry name" value="AA-permease/SLC12A_dom"/>
</dbReference>
<dbReference type="PROSITE" id="PS00218">
    <property type="entry name" value="AMINO_ACID_PERMEASE_1"/>
    <property type="match status" value="1"/>
</dbReference>
<evidence type="ECO:0000259" key="7">
    <source>
        <dbReference type="Pfam" id="PF00324"/>
    </source>
</evidence>
<sequence>MAGPAVLLGYAVAGIVAFLIMRQLGEMVVEEPVSGSFAHFAYKYWGPFAGFLSGWNYWVMFVLVGMAELTAAGIYMQYWLPDVPTWVWAAAFFIIINAVNLVNVRLYGEAEFWFALIKVLAIIGMIAFGLWMLFGGHGGSKAGFDNLWKHGGFLATGWHGLILSLAVIMFSFGGLELIGITAAEAQNPEKEHSKSGQSGGLSYPAVLYRFAGGAAGALPVDGDQIRQQPVCDDFP</sequence>
<feature type="domain" description="Amino acid permease/ SLC12A" evidence="7">
    <location>
        <begin position="2"/>
        <end position="193"/>
    </location>
</feature>
<feature type="transmembrane region" description="Helical" evidence="6">
    <location>
        <begin position="86"/>
        <end position="106"/>
    </location>
</feature>
<dbReference type="AlphaFoldDB" id="A0A4P0XXP7"/>
<dbReference type="GO" id="GO:0055085">
    <property type="term" value="P:transmembrane transport"/>
    <property type="evidence" value="ECO:0007669"/>
    <property type="project" value="InterPro"/>
</dbReference>
<dbReference type="GO" id="GO:0006865">
    <property type="term" value="P:amino acid transport"/>
    <property type="evidence" value="ECO:0007669"/>
    <property type="project" value="InterPro"/>
</dbReference>
<organism evidence="8">
    <name type="scientific">Klebsiella pneumoniae</name>
    <dbReference type="NCBI Taxonomy" id="573"/>
    <lineage>
        <taxon>Bacteria</taxon>
        <taxon>Pseudomonadati</taxon>
        <taxon>Pseudomonadota</taxon>
        <taxon>Gammaproteobacteria</taxon>
        <taxon>Enterobacterales</taxon>
        <taxon>Enterobacteriaceae</taxon>
        <taxon>Klebsiella/Raoultella group</taxon>
        <taxon>Klebsiella</taxon>
        <taxon>Klebsiella pneumoniae complex</taxon>
    </lineage>
</organism>
<dbReference type="Pfam" id="PF00324">
    <property type="entry name" value="AA_permease"/>
    <property type="match status" value="1"/>
</dbReference>
<proteinExistence type="predicted"/>
<dbReference type="Proteomes" id="UP000507695">
    <property type="component" value="Unassembled WGS sequence"/>
</dbReference>
<reference evidence="8" key="1">
    <citation type="submission" date="2019-04" db="EMBL/GenBank/DDBJ databases">
        <authorList>
            <consortium name="Pathogen Informatics"/>
        </authorList>
    </citation>
    <scope>NUCLEOTIDE SEQUENCE</scope>
    <source>
        <strain evidence="8">NCTC9183</strain>
    </source>
</reference>
<evidence type="ECO:0000256" key="3">
    <source>
        <dbReference type="ARBA" id="ARBA00022692"/>
    </source>
</evidence>
<feature type="transmembrane region" description="Helical" evidence="6">
    <location>
        <begin position="6"/>
        <end position="24"/>
    </location>
</feature>
<keyword evidence="2" id="KW-0813">Transport</keyword>
<dbReference type="Gene3D" id="1.20.1740.10">
    <property type="entry name" value="Amino acid/polyamine transporter I"/>
    <property type="match status" value="1"/>
</dbReference>
<keyword evidence="5 6" id="KW-0472">Membrane</keyword>
<evidence type="ECO:0000256" key="2">
    <source>
        <dbReference type="ARBA" id="ARBA00022448"/>
    </source>
</evidence>
<name>A0A4P0XXP7_KLEPN</name>
<accession>A0A4P0XXP7</accession>
<protein>
    <submittedName>
        <fullName evidence="8">Phenylalanine transporter</fullName>
    </submittedName>
</protein>
<evidence type="ECO:0000256" key="1">
    <source>
        <dbReference type="ARBA" id="ARBA00004141"/>
    </source>
</evidence>
<comment type="subcellular location">
    <subcellularLocation>
        <location evidence="1">Membrane</location>
        <topology evidence="1">Multi-pass membrane protein</topology>
    </subcellularLocation>
</comment>
<dbReference type="PANTHER" id="PTHR43495">
    <property type="entry name" value="GABA PERMEASE"/>
    <property type="match status" value="1"/>
</dbReference>
<evidence type="ECO:0000256" key="5">
    <source>
        <dbReference type="ARBA" id="ARBA00023136"/>
    </source>
</evidence>
<keyword evidence="3 6" id="KW-0812">Transmembrane</keyword>
<dbReference type="PANTHER" id="PTHR43495:SF3">
    <property type="entry name" value="PHENYLALANINE-SPECIFIC PERMEASE"/>
    <property type="match status" value="1"/>
</dbReference>
<keyword evidence="4 6" id="KW-1133">Transmembrane helix</keyword>
<evidence type="ECO:0000256" key="6">
    <source>
        <dbReference type="SAM" id="Phobius"/>
    </source>
</evidence>
<evidence type="ECO:0000313" key="8">
    <source>
        <dbReference type="EMBL" id="VTM52831.1"/>
    </source>
</evidence>
<feature type="transmembrane region" description="Helical" evidence="6">
    <location>
        <begin position="153"/>
        <end position="172"/>
    </location>
</feature>
<evidence type="ECO:0000256" key="4">
    <source>
        <dbReference type="ARBA" id="ARBA00022989"/>
    </source>
</evidence>